<dbReference type="InterPro" id="IPR029058">
    <property type="entry name" value="AB_hydrolase_fold"/>
</dbReference>
<dbReference type="InterPro" id="IPR013595">
    <property type="entry name" value="Pept_S33_TAP-like_C"/>
</dbReference>
<comment type="caution">
    <text evidence="7">The sequence shown here is derived from an EMBL/GenBank/DDBJ whole genome shotgun (WGS) entry which is preliminary data.</text>
</comment>
<keyword evidence="8" id="KW-1185">Reference proteome</keyword>
<evidence type="ECO:0000256" key="1">
    <source>
        <dbReference type="ARBA" id="ARBA00010088"/>
    </source>
</evidence>
<organism evidence="7 8">
    <name type="scientific">Streptomyces thermocarboxydovorans</name>
    <dbReference type="NCBI Taxonomy" id="59298"/>
    <lineage>
        <taxon>Bacteria</taxon>
        <taxon>Bacillati</taxon>
        <taxon>Actinomycetota</taxon>
        <taxon>Actinomycetes</taxon>
        <taxon>Kitasatosporales</taxon>
        <taxon>Streptomycetaceae</taxon>
        <taxon>Streptomyces</taxon>
    </lineage>
</organism>
<proteinExistence type="inferred from homology"/>
<protein>
    <submittedName>
        <fullName evidence="7">Alpha/beta hydrolase</fullName>
    </submittedName>
</protein>
<dbReference type="GO" id="GO:0016787">
    <property type="term" value="F:hydrolase activity"/>
    <property type="evidence" value="ECO:0007669"/>
    <property type="project" value="UniProtKB-KW"/>
</dbReference>
<dbReference type="PANTHER" id="PTHR43248">
    <property type="entry name" value="2-SUCCINYL-6-HYDROXY-2,4-CYCLOHEXADIENE-1-CARBOXYLATE SYNTHASE"/>
    <property type="match status" value="1"/>
</dbReference>
<dbReference type="Pfam" id="PF00561">
    <property type="entry name" value="Abhydrolase_1"/>
    <property type="match status" value="1"/>
</dbReference>
<evidence type="ECO:0000256" key="3">
    <source>
        <dbReference type="ARBA" id="ARBA00022801"/>
    </source>
</evidence>
<keyword evidence="2 4" id="KW-0732">Signal</keyword>
<dbReference type="SUPFAM" id="SSF53474">
    <property type="entry name" value="alpha/beta-Hydrolases"/>
    <property type="match status" value="1"/>
</dbReference>
<feature type="domain" description="AB hydrolase-1" evidence="5">
    <location>
        <begin position="119"/>
        <end position="295"/>
    </location>
</feature>
<dbReference type="RefSeq" id="WP_343998106.1">
    <property type="nucleotide sequence ID" value="NZ_BAAAGU010000007.1"/>
</dbReference>
<feature type="signal peptide" evidence="4">
    <location>
        <begin position="1"/>
        <end position="24"/>
    </location>
</feature>
<accession>A0ABP3SIL9</accession>
<evidence type="ECO:0000259" key="5">
    <source>
        <dbReference type="Pfam" id="PF00561"/>
    </source>
</evidence>
<dbReference type="Pfam" id="PF08386">
    <property type="entry name" value="Abhydrolase_4"/>
    <property type="match status" value="1"/>
</dbReference>
<evidence type="ECO:0000313" key="7">
    <source>
        <dbReference type="EMBL" id="GAA0635920.1"/>
    </source>
</evidence>
<name>A0ABP3SIL9_9ACTN</name>
<dbReference type="Gene3D" id="3.40.50.1820">
    <property type="entry name" value="alpha/beta hydrolase"/>
    <property type="match status" value="1"/>
</dbReference>
<reference evidence="8" key="1">
    <citation type="journal article" date="2019" name="Int. J. Syst. Evol. Microbiol.">
        <title>The Global Catalogue of Microorganisms (GCM) 10K type strain sequencing project: providing services to taxonomists for standard genome sequencing and annotation.</title>
        <authorList>
            <consortium name="The Broad Institute Genomics Platform"/>
            <consortium name="The Broad Institute Genome Sequencing Center for Infectious Disease"/>
            <person name="Wu L."/>
            <person name="Ma J."/>
        </authorList>
    </citation>
    <scope>NUCLEOTIDE SEQUENCE [LARGE SCALE GENOMIC DNA]</scope>
    <source>
        <strain evidence="8">JCM 10367</strain>
    </source>
</reference>
<keyword evidence="3 7" id="KW-0378">Hydrolase</keyword>
<dbReference type="InterPro" id="IPR051601">
    <property type="entry name" value="Serine_prot/Carboxylest_S33"/>
</dbReference>
<evidence type="ECO:0000256" key="2">
    <source>
        <dbReference type="ARBA" id="ARBA00022729"/>
    </source>
</evidence>
<dbReference type="PROSITE" id="PS51257">
    <property type="entry name" value="PROKAR_LIPOPROTEIN"/>
    <property type="match status" value="1"/>
</dbReference>
<dbReference type="Proteomes" id="UP001500724">
    <property type="component" value="Unassembled WGS sequence"/>
</dbReference>
<dbReference type="PANTHER" id="PTHR43248:SF29">
    <property type="entry name" value="TRIPEPTIDYL AMINOPEPTIDASE"/>
    <property type="match status" value="1"/>
</dbReference>
<dbReference type="InterPro" id="IPR000073">
    <property type="entry name" value="AB_hydrolase_1"/>
</dbReference>
<feature type="chain" id="PRO_5046455236" evidence="4">
    <location>
        <begin position="25"/>
        <end position="533"/>
    </location>
</feature>
<feature type="domain" description="Peptidase S33 tripeptidyl aminopeptidase-like C-terminal" evidence="6">
    <location>
        <begin position="421"/>
        <end position="525"/>
    </location>
</feature>
<dbReference type="EMBL" id="BAAAGU010000007">
    <property type="protein sequence ID" value="GAA0635920.1"/>
    <property type="molecule type" value="Genomic_DNA"/>
</dbReference>
<sequence length="533" mass="56682">MRTRPAISTAALLTGCVLLSASLAACGDRAGDGATARGGGSDDGRGRIWAQSLDWKNCPAPSALQGGGDAPQPLPDGTRWQCTTMKAPLDWDKPEGETIDIALIRARTAASAEDRIGSLLFNFGGPGESGVATLPALADSYESLRSRYDLVSFDPRGVGDSDGVTCLDAEAMQELMQQDDTPDDGDDEIAALLKSKREYATACQRESGRMLPHVGTEDAARDMDLLRHLLADEKLHYFGISYGTELGGVYAHLFPRHVGRAVLDGVVDPTQNQLAESLAQTEGFQLAFEHFAQWCIDNGCPLGDSVEEIESLVMELEAELDDEPLSLGDDLVLTGSLLLDAIVQSLYLETAWPALEIGLQQLAEGDGDTLLNLAEALGSRNSDGTWSDQRDAQTAITCADRSDRYTPDQLLKKAAEFEEASPLFGASMLWDALECTGWPVPGKAEHPDVRAPGASPILLVGNTGDPATPYEGAARMAEQLGKGVGVELTYKGEGHGAYNSGNSCVQRNVNAYLLNGKLPAAGTVCEHESPMGK</sequence>
<comment type="similarity">
    <text evidence="1">Belongs to the peptidase S33 family.</text>
</comment>
<gene>
    <name evidence="7" type="ORF">GCM10009535_10110</name>
</gene>
<evidence type="ECO:0000259" key="6">
    <source>
        <dbReference type="Pfam" id="PF08386"/>
    </source>
</evidence>
<evidence type="ECO:0000256" key="4">
    <source>
        <dbReference type="SAM" id="SignalP"/>
    </source>
</evidence>
<evidence type="ECO:0000313" key="8">
    <source>
        <dbReference type="Proteomes" id="UP001500724"/>
    </source>
</evidence>